<name>E8UZ29_TERSS</name>
<dbReference type="KEGG" id="tsa:AciPR4_0133"/>
<dbReference type="RefSeq" id="WP_013566707.1">
    <property type="nucleotide sequence ID" value="NC_014963.1"/>
</dbReference>
<feature type="transmembrane region" description="Helical" evidence="1">
    <location>
        <begin position="9"/>
        <end position="26"/>
    </location>
</feature>
<sequence length="66" mass="7584">MKEPGLKTFLFPFVAYFAMNVAYTFYWDKKPITMGSLTGSALSAIFFSAITWFFAYRKYAKAEVNS</sequence>
<accession>E8UZ29</accession>
<reference evidence="2 3" key="1">
    <citation type="journal article" date="2012" name="Stand. Genomic Sci.">
        <title>Complete genome sequence of Terriglobus saanensis type strain SP1PR4(T), an Acidobacteria from tundra soil.</title>
        <authorList>
            <person name="Rawat S.R."/>
            <person name="Mannisto M.K."/>
            <person name="Starovoytov V."/>
            <person name="Goodwin L."/>
            <person name="Nolan M."/>
            <person name="Hauser L."/>
            <person name="Land M."/>
            <person name="Davenport K.W."/>
            <person name="Woyke T."/>
            <person name="Haggblom M.M."/>
        </authorList>
    </citation>
    <scope>NUCLEOTIDE SEQUENCE</scope>
    <source>
        <strain evidence="3">ATCC BAA-1853 / DSM 23119 / SP1PR4</strain>
    </source>
</reference>
<dbReference type="STRING" id="401053.AciPR4_0133"/>
<dbReference type="AlphaFoldDB" id="E8UZ29"/>
<organism evidence="2 3">
    <name type="scientific">Terriglobus saanensis (strain ATCC BAA-1853 / DSM 23119 / SP1PR4)</name>
    <dbReference type="NCBI Taxonomy" id="401053"/>
    <lineage>
        <taxon>Bacteria</taxon>
        <taxon>Pseudomonadati</taxon>
        <taxon>Acidobacteriota</taxon>
        <taxon>Terriglobia</taxon>
        <taxon>Terriglobales</taxon>
        <taxon>Acidobacteriaceae</taxon>
        <taxon>Terriglobus</taxon>
    </lineage>
</organism>
<feature type="transmembrane region" description="Helical" evidence="1">
    <location>
        <begin position="32"/>
        <end position="56"/>
    </location>
</feature>
<keyword evidence="3" id="KW-1185">Reference proteome</keyword>
<gene>
    <name evidence="2" type="ordered locus">AciPR4_0133</name>
</gene>
<evidence type="ECO:0000256" key="1">
    <source>
        <dbReference type="SAM" id="Phobius"/>
    </source>
</evidence>
<protein>
    <submittedName>
        <fullName evidence="2">Uncharacterized protein</fullName>
    </submittedName>
</protein>
<dbReference type="Proteomes" id="UP000006844">
    <property type="component" value="Chromosome"/>
</dbReference>
<dbReference type="HOGENOM" id="CLU_2829815_0_0_0"/>
<evidence type="ECO:0000313" key="3">
    <source>
        <dbReference type="Proteomes" id="UP000006844"/>
    </source>
</evidence>
<proteinExistence type="predicted"/>
<keyword evidence="1" id="KW-1133">Transmembrane helix</keyword>
<keyword evidence="1" id="KW-0472">Membrane</keyword>
<evidence type="ECO:0000313" key="2">
    <source>
        <dbReference type="EMBL" id="ADV80974.1"/>
    </source>
</evidence>
<keyword evidence="1" id="KW-0812">Transmembrane</keyword>
<dbReference type="EMBL" id="CP002467">
    <property type="protein sequence ID" value="ADV80974.1"/>
    <property type="molecule type" value="Genomic_DNA"/>
</dbReference>